<dbReference type="AlphaFoldDB" id="A0A377FQZ8"/>
<accession>A0A377FQZ8</accession>
<sequence length="244" mass="28389">MSHPQTKDALTIAYEPTLQSSGGENRRPDFFISFRSHSDGTNHRHTLDAKYKPYGQPEFHQRLASDLERSCKRYFDDFKGTAHEITSATLVHSYSCRDVHHWNIKNRDHIPHRYAQFNIAPGQTTHLATYIKRLIHYYSGEYQYCPSCGTVTEGIDEGYKVTYVCKCQEVWVNNTCKNEFKRDHPIHLKAIRLLKYAHGNYNQQVANNWDVHCPVCDRSFHGTLYRANLLGEEVSTHSSQHHSF</sequence>
<gene>
    <name evidence="1" type="ORF">NCTC13163_00604</name>
</gene>
<organism evidence="1 2">
    <name type="scientific">Exiguobacterium aurantiacum</name>
    <dbReference type="NCBI Taxonomy" id="33987"/>
    <lineage>
        <taxon>Bacteria</taxon>
        <taxon>Bacillati</taxon>
        <taxon>Bacillota</taxon>
        <taxon>Bacilli</taxon>
        <taxon>Bacillales</taxon>
        <taxon>Bacillales Family XII. Incertae Sedis</taxon>
        <taxon>Exiguobacterium</taxon>
    </lineage>
</organism>
<reference evidence="1 2" key="1">
    <citation type="submission" date="2018-06" db="EMBL/GenBank/DDBJ databases">
        <authorList>
            <consortium name="Pathogen Informatics"/>
            <person name="Doyle S."/>
        </authorList>
    </citation>
    <scope>NUCLEOTIDE SEQUENCE [LARGE SCALE GENOMIC DNA]</scope>
    <source>
        <strain evidence="1 2">NCTC13163</strain>
    </source>
</reference>
<dbReference type="EMBL" id="UGGP01000001">
    <property type="protein sequence ID" value="STO07259.1"/>
    <property type="molecule type" value="Genomic_DNA"/>
</dbReference>
<evidence type="ECO:0000313" key="2">
    <source>
        <dbReference type="Proteomes" id="UP000254060"/>
    </source>
</evidence>
<proteinExistence type="predicted"/>
<evidence type="ECO:0000313" key="1">
    <source>
        <dbReference type="EMBL" id="STO07259.1"/>
    </source>
</evidence>
<name>A0A377FQZ8_9BACL</name>
<protein>
    <submittedName>
        <fullName evidence="1">Uncharacterized protein</fullName>
    </submittedName>
</protein>
<dbReference type="Proteomes" id="UP000254060">
    <property type="component" value="Unassembled WGS sequence"/>
</dbReference>